<dbReference type="RefSeq" id="WP_097057337.1">
    <property type="nucleotide sequence ID" value="NZ_OCMF01000006.1"/>
</dbReference>
<gene>
    <name evidence="2" type="ORF">SAMN06296241_3132</name>
</gene>
<evidence type="ECO:0000313" key="2">
    <source>
        <dbReference type="EMBL" id="SOC81553.1"/>
    </source>
</evidence>
<dbReference type="Proteomes" id="UP000219193">
    <property type="component" value="Unassembled WGS sequence"/>
</dbReference>
<dbReference type="GO" id="GO:0003677">
    <property type="term" value="F:DNA binding"/>
    <property type="evidence" value="ECO:0007669"/>
    <property type="project" value="InterPro"/>
</dbReference>
<dbReference type="NCBIfam" id="TIGR01764">
    <property type="entry name" value="excise"/>
    <property type="match status" value="1"/>
</dbReference>
<feature type="domain" description="Helix-turn-helix" evidence="1">
    <location>
        <begin position="77"/>
        <end position="124"/>
    </location>
</feature>
<sequence>MATSIRVEKICEHCNEKFIAKTMKTRYCSHICNSRAYKERKRYEKLNGLNTTEAGEQEKTIPAPSTSYLSKIRETEFLTVPEVAKLLRLSKATVYRLIKEGNLKAVKFSQRSTRIKRSEIDNLFKE</sequence>
<dbReference type="OrthoDB" id="1003442at2"/>
<proteinExistence type="predicted"/>
<evidence type="ECO:0000259" key="1">
    <source>
        <dbReference type="Pfam" id="PF12728"/>
    </source>
</evidence>
<accession>A0A285X8A7</accession>
<dbReference type="InterPro" id="IPR041657">
    <property type="entry name" value="HTH_17"/>
</dbReference>
<dbReference type="EMBL" id="OCMF01000006">
    <property type="protein sequence ID" value="SOC81553.1"/>
    <property type="molecule type" value="Genomic_DNA"/>
</dbReference>
<organism evidence="2 3">
    <name type="scientific">Salinimicrobium sediminis</name>
    <dbReference type="NCBI Taxonomy" id="1343891"/>
    <lineage>
        <taxon>Bacteria</taxon>
        <taxon>Pseudomonadati</taxon>
        <taxon>Bacteroidota</taxon>
        <taxon>Flavobacteriia</taxon>
        <taxon>Flavobacteriales</taxon>
        <taxon>Flavobacteriaceae</taxon>
        <taxon>Salinimicrobium</taxon>
    </lineage>
</organism>
<reference evidence="3" key="1">
    <citation type="submission" date="2017-09" db="EMBL/GenBank/DDBJ databases">
        <authorList>
            <person name="Varghese N."/>
            <person name="Submissions S."/>
        </authorList>
    </citation>
    <scope>NUCLEOTIDE SEQUENCE [LARGE SCALE GENOMIC DNA]</scope>
    <source>
        <strain evidence="3">CGMCC 1.12641</strain>
    </source>
</reference>
<keyword evidence="3" id="KW-1185">Reference proteome</keyword>
<name>A0A285X8A7_9FLAO</name>
<dbReference type="AlphaFoldDB" id="A0A285X8A7"/>
<dbReference type="InterPro" id="IPR010093">
    <property type="entry name" value="SinI_DNA-bd"/>
</dbReference>
<dbReference type="Pfam" id="PF12728">
    <property type="entry name" value="HTH_17"/>
    <property type="match status" value="1"/>
</dbReference>
<evidence type="ECO:0000313" key="3">
    <source>
        <dbReference type="Proteomes" id="UP000219193"/>
    </source>
</evidence>
<protein>
    <submittedName>
        <fullName evidence="2">Transcriptional regulator, AlpA family</fullName>
    </submittedName>
</protein>